<feature type="transmembrane region" description="Helical" evidence="1">
    <location>
        <begin position="161"/>
        <end position="185"/>
    </location>
</feature>
<protein>
    <submittedName>
        <fullName evidence="2">Uncharacterized protein</fullName>
    </submittedName>
</protein>
<feature type="transmembrane region" description="Helical" evidence="1">
    <location>
        <begin position="12"/>
        <end position="29"/>
    </location>
</feature>
<dbReference type="Proteomes" id="UP000326950">
    <property type="component" value="Unassembled WGS sequence"/>
</dbReference>
<keyword evidence="1" id="KW-0472">Membrane</keyword>
<keyword evidence="1" id="KW-0812">Transmembrane</keyword>
<feature type="transmembrane region" description="Helical" evidence="1">
    <location>
        <begin position="64"/>
        <end position="81"/>
    </location>
</feature>
<evidence type="ECO:0000313" key="2">
    <source>
        <dbReference type="EMBL" id="KAE8163604.1"/>
    </source>
</evidence>
<sequence length="264" mass="29551">MQTATRIHTNDSDVVIAGLYFIFFLYFVVNRGKSYRGYHKHLAWHVLAGITELALYYGNFNCTILAVIACYIQSLTSLSLVKRLPNGYPPHTRPAYQGGNILRMYQILVAYITQNPTDYYDAIMPLHSFVYTRVIIFLFGTMGPSLSFSKNVNSPFVYAEAVFGGALIAIGHCTKLSAIVAYLLLVHAVGKVSTFAGWRARVERSKKPPQDPGLLVRVLRVVGFFEDREDWADETVASPGETPQIGNLQMDRLGHQYARLGFDG</sequence>
<feature type="transmembrane region" description="Helical" evidence="1">
    <location>
        <begin position="130"/>
        <end position="149"/>
    </location>
</feature>
<evidence type="ECO:0000256" key="1">
    <source>
        <dbReference type="SAM" id="Phobius"/>
    </source>
</evidence>
<name>A0A5N6UYB0_ASPTM</name>
<proteinExistence type="predicted"/>
<keyword evidence="3" id="KW-1185">Reference proteome</keyword>
<accession>A0A5N6UYB0</accession>
<dbReference type="AlphaFoldDB" id="A0A5N6UYB0"/>
<gene>
    <name evidence="2" type="ORF">BDV40DRAFT_299338</name>
</gene>
<dbReference type="OrthoDB" id="4922812at2759"/>
<keyword evidence="1" id="KW-1133">Transmembrane helix</keyword>
<organism evidence="2 3">
    <name type="scientific">Aspergillus tamarii</name>
    <dbReference type="NCBI Taxonomy" id="41984"/>
    <lineage>
        <taxon>Eukaryota</taxon>
        <taxon>Fungi</taxon>
        <taxon>Dikarya</taxon>
        <taxon>Ascomycota</taxon>
        <taxon>Pezizomycotina</taxon>
        <taxon>Eurotiomycetes</taxon>
        <taxon>Eurotiomycetidae</taxon>
        <taxon>Eurotiales</taxon>
        <taxon>Aspergillaceae</taxon>
        <taxon>Aspergillus</taxon>
        <taxon>Aspergillus subgen. Circumdati</taxon>
    </lineage>
</organism>
<reference evidence="2 3" key="1">
    <citation type="submission" date="2019-04" db="EMBL/GenBank/DDBJ databases">
        <title>Friends and foes A comparative genomics study of 23 Aspergillus species from section Flavi.</title>
        <authorList>
            <consortium name="DOE Joint Genome Institute"/>
            <person name="Kjaerbolling I."/>
            <person name="Vesth T."/>
            <person name="Frisvad J.C."/>
            <person name="Nybo J.L."/>
            <person name="Theobald S."/>
            <person name="Kildgaard S."/>
            <person name="Isbrandt T."/>
            <person name="Kuo A."/>
            <person name="Sato A."/>
            <person name="Lyhne E.K."/>
            <person name="Kogle M.E."/>
            <person name="Wiebenga A."/>
            <person name="Kun R.S."/>
            <person name="Lubbers R.J."/>
            <person name="Makela M.R."/>
            <person name="Barry K."/>
            <person name="Chovatia M."/>
            <person name="Clum A."/>
            <person name="Daum C."/>
            <person name="Haridas S."/>
            <person name="He G."/>
            <person name="LaButti K."/>
            <person name="Lipzen A."/>
            <person name="Mondo S."/>
            <person name="Riley R."/>
            <person name="Salamov A."/>
            <person name="Simmons B.A."/>
            <person name="Magnuson J.K."/>
            <person name="Henrissat B."/>
            <person name="Mortensen U.H."/>
            <person name="Larsen T.O."/>
            <person name="Devries R.P."/>
            <person name="Grigoriev I.V."/>
            <person name="Machida M."/>
            <person name="Baker S.E."/>
            <person name="Andersen M.R."/>
        </authorList>
    </citation>
    <scope>NUCLEOTIDE SEQUENCE [LARGE SCALE GENOMIC DNA]</scope>
    <source>
        <strain evidence="2 3">CBS 117626</strain>
    </source>
</reference>
<evidence type="ECO:0000313" key="3">
    <source>
        <dbReference type="Proteomes" id="UP000326950"/>
    </source>
</evidence>
<dbReference type="EMBL" id="ML738616">
    <property type="protein sequence ID" value="KAE8163604.1"/>
    <property type="molecule type" value="Genomic_DNA"/>
</dbReference>